<accession>A0AAD7BRS7</accession>
<feature type="chain" id="PRO_5042129058" evidence="1">
    <location>
        <begin position="21"/>
        <end position="221"/>
    </location>
</feature>
<feature type="signal peptide" evidence="1">
    <location>
        <begin position="1"/>
        <end position="20"/>
    </location>
</feature>
<keyword evidence="3" id="KW-1185">Reference proteome</keyword>
<protein>
    <submittedName>
        <fullName evidence="2">Uncharacterized protein</fullName>
    </submittedName>
</protein>
<evidence type="ECO:0000313" key="2">
    <source>
        <dbReference type="EMBL" id="KAJ7628750.1"/>
    </source>
</evidence>
<evidence type="ECO:0000313" key="3">
    <source>
        <dbReference type="Proteomes" id="UP001221142"/>
    </source>
</evidence>
<name>A0AAD7BRS7_9AGAR</name>
<evidence type="ECO:0000256" key="1">
    <source>
        <dbReference type="SAM" id="SignalP"/>
    </source>
</evidence>
<comment type="caution">
    <text evidence="2">The sequence shown here is derived from an EMBL/GenBank/DDBJ whole genome shotgun (WGS) entry which is preliminary data.</text>
</comment>
<reference evidence="2" key="1">
    <citation type="submission" date="2023-03" db="EMBL/GenBank/DDBJ databases">
        <title>Massive genome expansion in bonnet fungi (Mycena s.s.) driven by repeated elements and novel gene families across ecological guilds.</title>
        <authorList>
            <consortium name="Lawrence Berkeley National Laboratory"/>
            <person name="Harder C.B."/>
            <person name="Miyauchi S."/>
            <person name="Viragh M."/>
            <person name="Kuo A."/>
            <person name="Thoen E."/>
            <person name="Andreopoulos B."/>
            <person name="Lu D."/>
            <person name="Skrede I."/>
            <person name="Drula E."/>
            <person name="Henrissat B."/>
            <person name="Morin E."/>
            <person name="Kohler A."/>
            <person name="Barry K."/>
            <person name="LaButti K."/>
            <person name="Morin E."/>
            <person name="Salamov A."/>
            <person name="Lipzen A."/>
            <person name="Mereny Z."/>
            <person name="Hegedus B."/>
            <person name="Baldrian P."/>
            <person name="Stursova M."/>
            <person name="Weitz H."/>
            <person name="Taylor A."/>
            <person name="Grigoriev I.V."/>
            <person name="Nagy L.G."/>
            <person name="Martin F."/>
            <person name="Kauserud H."/>
        </authorList>
    </citation>
    <scope>NUCLEOTIDE SEQUENCE</scope>
    <source>
        <strain evidence="2">9284</strain>
    </source>
</reference>
<organism evidence="2 3">
    <name type="scientific">Roridomyces roridus</name>
    <dbReference type="NCBI Taxonomy" id="1738132"/>
    <lineage>
        <taxon>Eukaryota</taxon>
        <taxon>Fungi</taxon>
        <taxon>Dikarya</taxon>
        <taxon>Basidiomycota</taxon>
        <taxon>Agaricomycotina</taxon>
        <taxon>Agaricomycetes</taxon>
        <taxon>Agaricomycetidae</taxon>
        <taxon>Agaricales</taxon>
        <taxon>Marasmiineae</taxon>
        <taxon>Mycenaceae</taxon>
        <taxon>Roridomyces</taxon>
    </lineage>
</organism>
<dbReference type="Proteomes" id="UP001221142">
    <property type="component" value="Unassembled WGS sequence"/>
</dbReference>
<gene>
    <name evidence="2" type="ORF">FB45DRAFT_43817</name>
</gene>
<proteinExistence type="predicted"/>
<dbReference type="AlphaFoldDB" id="A0AAD7BRS7"/>
<sequence length="221" mass="22900">MMSLRFLLLVLGALVSTVLAQCSLGGYLGAYDSTSGNFVGALARNLGSQGIFTLDQTGNRANYLAVIGSATSTPIGDAVLLQILSPVDPSVPFISVVAGSTDCRNGIPIPNGDTPFAAEIVPSDGFPLGAFPLPGDTQTTLLGGYGDLSTLCGEPMSFVIRSDFGGNVLEPVWTDQNGGQHSMIIVRDITNNRLAVTPSLVSYAAASSNPQVQQVVLAFFT</sequence>
<keyword evidence="1" id="KW-0732">Signal</keyword>
<dbReference type="EMBL" id="JARKIF010000010">
    <property type="protein sequence ID" value="KAJ7628750.1"/>
    <property type="molecule type" value="Genomic_DNA"/>
</dbReference>